<gene>
    <name evidence="6" type="ORF">LTR78_008483</name>
</gene>
<sequence length="1300" mass="142961">MVDRQGIGILTRTVTRSPVVQWILHARTRDKSLNDAIFVGDDFVHVRQILPGGHLEHITTKDDFDARIRAASVINIEDDLPDDDFLVKEEMGIDSCERYIPRDVLVLTLSTKDLVFLYLAADTDGHYSFVQQPCPLPAFDRMLLQPGEHVAVDPESRALAVAANEREIVIYSIKSRRHVRQEIGQRDPNWCPVIAERALQVEGVIQCMEFLIPPDGDTSQIILLLIVIDDRKMKAICIDWHREDHDDPDQRQRDNSDPLSAQMHPALPLSTAGTVPSLLIPLRNASFLVVTGSEATWYKDIRSGSLTGALSMTMEGQPQQPGNSARWPIWTNWCRPARTPTARREKDHVYVVREDGLVSLLEATSYDTVSITVAGNLDCHVGTAFASLGRDADPDVLAVAGEMCSGYVVKIGHWPADGLSKVSDLDWADTMTMDIVEIITNWASATDMCMTKLPQSHGRALRARDAIFVTSGRQPYGSVTELRYGLEARLSLVGEPGALPAVTGVWALSFAETASYLILLTTPTSTICLDLDDGVIDTDALLTDQRTVMAASTTHQSILQVTKHGVCETTSLVANFEDTVKRPCRDGTEILAAAIDLYNDRVLLIGSCNGRYDLSFMTLPLSDMQSLDGPSITLPSMPLAAACSALDTSTLAIVSTAEHGIIAHFIQQDQISRGHVLSAPTSMHEMSSLCDSVVILRPPDLAILLTLCGLRDGRLVSILFSVSEEGGIQVLGQHEIRVGSGSVQLTLTAENHSQAYMCVGTDMCLVSWDGSDSSHVAIVNIWLSDKNQPELPQGEVATCAQLPISDYLSDTTLGGSVIMVSDDQLLIGQVTDEPHAVPRQLHLEGTPNRLLYCESQKSLVVASMKIGVRTFSAPNGRSEERRQIWPILDFIPARADESTYTYDMQPGERVYSLMEWSFKEIQDEKDKTYAFVVVGGSYVKSDGSQGGRVTFLQPSQSNREVTAVKEGKSTKFDAPVYALALYDELTYVVCYGRHVALYRFAPDSRKWSVITSPLLLAHPGIYVTVAAPLIYVSSLEDSLITLRFEPKYTDEQGEVNSRLIMVGGSPRADASLSHLIVDVDTETSISLLTTKAGNIVGLACRSFTDTTLHGQVADSILFEASMPRSLTRIKEAGIRPPWKALLPAGVIKDNIIGIASDGTLVGVALLDNKLWQSLSWLQRLCEWSPLLSPYSCHEPPYSVNDIGYARYERALPMGMVESTAEGSELMLRTSIESPVDRHIDGDILNRLLEHGGEEVLERIINEAAQRQDSCGIWLRAHLQRELDAVPEVIRTLRVLLSGWL</sequence>
<evidence type="ECO:0000259" key="5">
    <source>
        <dbReference type="Pfam" id="PF10433"/>
    </source>
</evidence>
<evidence type="ECO:0000256" key="2">
    <source>
        <dbReference type="ARBA" id="ARBA00023242"/>
    </source>
</evidence>
<feature type="region of interest" description="Disordered" evidence="3">
    <location>
        <begin position="244"/>
        <end position="264"/>
    </location>
</feature>
<accession>A0AAE0TR43</accession>
<protein>
    <recommendedName>
        <fullName evidence="8">Cleavage/polyadenylation specificity factor A subunit N-terminal domain-containing protein</fullName>
    </recommendedName>
</protein>
<dbReference type="InterPro" id="IPR015943">
    <property type="entry name" value="WD40/YVTN_repeat-like_dom_sf"/>
</dbReference>
<comment type="caution">
    <text evidence="6">The sequence shown here is derived from an EMBL/GenBank/DDBJ whole genome shotgun (WGS) entry which is preliminary data.</text>
</comment>
<dbReference type="Proteomes" id="UP001274830">
    <property type="component" value="Unassembled WGS sequence"/>
</dbReference>
<feature type="domain" description="RSE1/DDB1/CPSF1 first beta-propeller" evidence="5">
    <location>
        <begin position="19"/>
        <end position="421"/>
    </location>
</feature>
<dbReference type="InterPro" id="IPR018846">
    <property type="entry name" value="Beta-prop_RSE1/DDB1/CPSF1_1st"/>
</dbReference>
<name>A0AAE0TR43_9PEZI</name>
<evidence type="ECO:0000256" key="1">
    <source>
        <dbReference type="ARBA" id="ARBA00004123"/>
    </source>
</evidence>
<keyword evidence="7" id="KW-1185">Reference proteome</keyword>
<dbReference type="Pfam" id="PF10433">
    <property type="entry name" value="Beta-prop_RSE1_1st"/>
    <property type="match status" value="1"/>
</dbReference>
<dbReference type="InterPro" id="IPR004871">
    <property type="entry name" value="RSE1/DDB1/CPSF1_C"/>
</dbReference>
<dbReference type="InterPro" id="IPR050358">
    <property type="entry name" value="RSE1/DDB1/CFT1"/>
</dbReference>
<comment type="subcellular location">
    <subcellularLocation>
        <location evidence="1">Nucleus</location>
    </subcellularLocation>
</comment>
<feature type="domain" description="RSE1/DDB1/CPSF1 C-terminal" evidence="4">
    <location>
        <begin position="897"/>
        <end position="1111"/>
    </location>
</feature>
<evidence type="ECO:0000313" key="6">
    <source>
        <dbReference type="EMBL" id="KAK3671561.1"/>
    </source>
</evidence>
<dbReference type="GO" id="GO:0003676">
    <property type="term" value="F:nucleic acid binding"/>
    <property type="evidence" value="ECO:0007669"/>
    <property type="project" value="InterPro"/>
</dbReference>
<feature type="compositionally biased region" description="Basic and acidic residues" evidence="3">
    <location>
        <begin position="244"/>
        <end position="256"/>
    </location>
</feature>
<evidence type="ECO:0008006" key="8">
    <source>
        <dbReference type="Google" id="ProtNLM"/>
    </source>
</evidence>
<dbReference type="EMBL" id="JAUTXT010000041">
    <property type="protein sequence ID" value="KAK3671561.1"/>
    <property type="molecule type" value="Genomic_DNA"/>
</dbReference>
<evidence type="ECO:0000259" key="4">
    <source>
        <dbReference type="Pfam" id="PF03178"/>
    </source>
</evidence>
<dbReference type="Pfam" id="PF03178">
    <property type="entry name" value="CPSF_A"/>
    <property type="match status" value="1"/>
</dbReference>
<evidence type="ECO:0000313" key="7">
    <source>
        <dbReference type="Proteomes" id="UP001274830"/>
    </source>
</evidence>
<keyword evidence="2" id="KW-0539">Nucleus</keyword>
<evidence type="ECO:0000256" key="3">
    <source>
        <dbReference type="SAM" id="MobiDB-lite"/>
    </source>
</evidence>
<dbReference type="GO" id="GO:0005634">
    <property type="term" value="C:nucleus"/>
    <property type="evidence" value="ECO:0007669"/>
    <property type="project" value="UniProtKB-SubCell"/>
</dbReference>
<organism evidence="6 7">
    <name type="scientific">Recurvomyces mirabilis</name>
    <dbReference type="NCBI Taxonomy" id="574656"/>
    <lineage>
        <taxon>Eukaryota</taxon>
        <taxon>Fungi</taxon>
        <taxon>Dikarya</taxon>
        <taxon>Ascomycota</taxon>
        <taxon>Pezizomycotina</taxon>
        <taxon>Dothideomycetes</taxon>
        <taxon>Dothideomycetidae</taxon>
        <taxon>Mycosphaerellales</taxon>
        <taxon>Teratosphaeriaceae</taxon>
        <taxon>Recurvomyces</taxon>
    </lineage>
</organism>
<dbReference type="Gene3D" id="2.130.10.10">
    <property type="entry name" value="YVTN repeat-like/Quinoprotein amine dehydrogenase"/>
    <property type="match status" value="1"/>
</dbReference>
<dbReference type="PANTHER" id="PTHR10644">
    <property type="entry name" value="DNA REPAIR/RNA PROCESSING CPSF FAMILY"/>
    <property type="match status" value="1"/>
</dbReference>
<reference evidence="6" key="1">
    <citation type="submission" date="2023-07" db="EMBL/GenBank/DDBJ databases">
        <title>Black Yeasts Isolated from many extreme environments.</title>
        <authorList>
            <person name="Coleine C."/>
            <person name="Stajich J.E."/>
            <person name="Selbmann L."/>
        </authorList>
    </citation>
    <scope>NUCLEOTIDE SEQUENCE</scope>
    <source>
        <strain evidence="6">CCFEE 5485</strain>
    </source>
</reference>
<proteinExistence type="predicted"/>